<reference evidence="11 12" key="1">
    <citation type="journal article" date="2018" name="MBio">
        <title>Comparative Genomics Reveals the Core Gene Toolbox for the Fungus-Insect Symbiosis.</title>
        <authorList>
            <person name="Wang Y."/>
            <person name="Stata M."/>
            <person name="Wang W."/>
            <person name="Stajich J.E."/>
            <person name="White M.M."/>
            <person name="Moncalvo J.M."/>
        </authorList>
    </citation>
    <scope>NUCLEOTIDE SEQUENCE [LARGE SCALE GENOMIC DNA]</scope>
    <source>
        <strain evidence="11 12">SC-DP-2</strain>
    </source>
</reference>
<comment type="catalytic activity">
    <reaction evidence="9">
        <text>diphthine-[translation elongation factor 2] + NH4(+) + ATP = diphthamide-[translation elongation factor 2] + AMP + diphosphate + H(+)</text>
        <dbReference type="Rhea" id="RHEA:19753"/>
        <dbReference type="Rhea" id="RHEA-COMP:10172"/>
        <dbReference type="Rhea" id="RHEA-COMP:10174"/>
        <dbReference type="ChEBI" id="CHEBI:15378"/>
        <dbReference type="ChEBI" id="CHEBI:16692"/>
        <dbReference type="ChEBI" id="CHEBI:28938"/>
        <dbReference type="ChEBI" id="CHEBI:30616"/>
        <dbReference type="ChEBI" id="CHEBI:33019"/>
        <dbReference type="ChEBI" id="CHEBI:82696"/>
        <dbReference type="ChEBI" id="CHEBI:456215"/>
        <dbReference type="EC" id="6.3.1.14"/>
    </reaction>
</comment>
<evidence type="ECO:0000256" key="3">
    <source>
        <dbReference type="ARBA" id="ARBA00018426"/>
    </source>
</evidence>
<gene>
    <name evidence="11" type="ORF">BB560_003968</name>
</gene>
<dbReference type="NCBIfam" id="TIGR00290">
    <property type="entry name" value="MJ0570_dom"/>
    <property type="match status" value="1"/>
</dbReference>
<protein>
    <recommendedName>
        <fullName evidence="3">Diphthine--ammonia ligase</fullName>
        <ecNumber evidence="2">6.3.1.14</ecNumber>
    </recommendedName>
    <alternativeName>
        <fullName evidence="7">Diphthamide synthase</fullName>
    </alternativeName>
    <alternativeName>
        <fullName evidence="8">Diphthamide synthetase</fullName>
    </alternativeName>
</protein>
<organism evidence="11 12">
    <name type="scientific">Smittium megazygosporum</name>
    <dbReference type="NCBI Taxonomy" id="133381"/>
    <lineage>
        <taxon>Eukaryota</taxon>
        <taxon>Fungi</taxon>
        <taxon>Fungi incertae sedis</taxon>
        <taxon>Zoopagomycota</taxon>
        <taxon>Kickxellomycotina</taxon>
        <taxon>Harpellomycetes</taxon>
        <taxon>Harpellales</taxon>
        <taxon>Legeriomycetaceae</taxon>
        <taxon>Smittium</taxon>
    </lineage>
</organism>
<keyword evidence="4" id="KW-0436">Ligase</keyword>
<feature type="domain" description="Diphthamide synthase" evidence="10">
    <location>
        <begin position="24"/>
        <end position="213"/>
    </location>
</feature>
<comment type="caution">
    <text evidence="11">The sequence shown here is derived from an EMBL/GenBank/DDBJ whole genome shotgun (WGS) entry which is preliminary data.</text>
</comment>
<dbReference type="SUPFAM" id="SSF52402">
    <property type="entry name" value="Adenine nucleotide alpha hydrolases-like"/>
    <property type="match status" value="1"/>
</dbReference>
<proteinExistence type="predicted"/>
<dbReference type="EMBL" id="MBFS01000946">
    <property type="protein sequence ID" value="PVV01607.1"/>
    <property type="molecule type" value="Genomic_DNA"/>
</dbReference>
<dbReference type="InterPro" id="IPR014729">
    <property type="entry name" value="Rossmann-like_a/b/a_fold"/>
</dbReference>
<dbReference type="AlphaFoldDB" id="A0A2T9ZAN6"/>
<dbReference type="Pfam" id="PF01902">
    <property type="entry name" value="Diphthami_syn_2"/>
    <property type="match status" value="1"/>
</dbReference>
<dbReference type="STRING" id="133381.A0A2T9ZAN6"/>
<evidence type="ECO:0000256" key="9">
    <source>
        <dbReference type="ARBA" id="ARBA00048108"/>
    </source>
</evidence>
<dbReference type="GO" id="GO:0017178">
    <property type="term" value="F:diphthine-ammonia ligase activity"/>
    <property type="evidence" value="ECO:0007669"/>
    <property type="project" value="UniProtKB-EC"/>
</dbReference>
<keyword evidence="6" id="KW-0067">ATP-binding</keyword>
<evidence type="ECO:0000256" key="8">
    <source>
        <dbReference type="ARBA" id="ARBA00031552"/>
    </source>
</evidence>
<dbReference type="Gene3D" id="3.40.50.620">
    <property type="entry name" value="HUPs"/>
    <property type="match status" value="1"/>
</dbReference>
<dbReference type="FunFam" id="3.40.50.620:FF:000145">
    <property type="entry name" value="ATP-binding domain containing protein"/>
    <property type="match status" value="1"/>
</dbReference>
<keyword evidence="12" id="KW-1185">Reference proteome</keyword>
<dbReference type="GO" id="GO:0017183">
    <property type="term" value="P:protein histidyl modification to diphthamide"/>
    <property type="evidence" value="ECO:0007669"/>
    <property type="project" value="TreeGrafter"/>
</dbReference>
<dbReference type="FunFam" id="3.90.1490.10:FF:000001">
    <property type="entry name" value="Diphthine--ammonia ligase"/>
    <property type="match status" value="1"/>
</dbReference>
<evidence type="ECO:0000256" key="7">
    <source>
        <dbReference type="ARBA" id="ARBA00029814"/>
    </source>
</evidence>
<comment type="pathway">
    <text evidence="1">Protein modification; peptidyl-diphthamide biosynthesis.</text>
</comment>
<name>A0A2T9ZAN6_9FUNG</name>
<dbReference type="OrthoDB" id="686384at2759"/>
<dbReference type="PANTHER" id="PTHR12196">
    <property type="entry name" value="DOMAIN OF UNKNOWN FUNCTION 71 DUF71 -CONTAINING PROTEIN"/>
    <property type="match status" value="1"/>
</dbReference>
<evidence type="ECO:0000256" key="5">
    <source>
        <dbReference type="ARBA" id="ARBA00022741"/>
    </source>
</evidence>
<dbReference type="GO" id="GO:0005524">
    <property type="term" value="F:ATP binding"/>
    <property type="evidence" value="ECO:0007669"/>
    <property type="project" value="UniProtKB-KW"/>
</dbReference>
<dbReference type="Proteomes" id="UP000245609">
    <property type="component" value="Unassembled WGS sequence"/>
</dbReference>
<evidence type="ECO:0000256" key="6">
    <source>
        <dbReference type="ARBA" id="ARBA00022840"/>
    </source>
</evidence>
<keyword evidence="5" id="KW-0547">Nucleotide-binding</keyword>
<dbReference type="InterPro" id="IPR002761">
    <property type="entry name" value="Diphthami_syn_dom"/>
</dbReference>
<accession>A0A2T9ZAN6</accession>
<sequence>MMKCVEEGHSIVALANATPPATLKKEEMDSYLFQTVGQTFVPYIAECMGLPLYQQEIQGSAIYQELEYNETSGDETEDLYKLIKRVLVDHPDISGVSVGAILSSYQANRVSHVCKRLGLEMHAYLWQREQKELFEEMLSSDLEAVIIKVAGIGLKQSDLMKSLGEMRTKLFSLNEKYGSHICGEGGEYETFTLNCPLFKKKIRVTDWSSVVHSDDIFDPVCFAKIEKVILEDK</sequence>
<evidence type="ECO:0000313" key="11">
    <source>
        <dbReference type="EMBL" id="PVV01607.1"/>
    </source>
</evidence>
<evidence type="ECO:0000256" key="2">
    <source>
        <dbReference type="ARBA" id="ARBA00012089"/>
    </source>
</evidence>
<dbReference type="CDD" id="cd01994">
    <property type="entry name" value="AANH_PF0828-like"/>
    <property type="match status" value="1"/>
</dbReference>
<evidence type="ECO:0000256" key="4">
    <source>
        <dbReference type="ARBA" id="ARBA00022598"/>
    </source>
</evidence>
<dbReference type="Gene3D" id="3.90.1490.10">
    <property type="entry name" value="putative n-type atp pyrophosphatase, domain 2"/>
    <property type="match status" value="1"/>
</dbReference>
<dbReference type="PIRSF" id="PIRSF039123">
    <property type="entry name" value="Diphthamide_synthase"/>
    <property type="match status" value="1"/>
</dbReference>
<dbReference type="InterPro" id="IPR030662">
    <property type="entry name" value="DPH6/MJ0570"/>
</dbReference>
<dbReference type="PANTHER" id="PTHR12196:SF2">
    <property type="entry name" value="DIPHTHINE--AMMONIA LIGASE"/>
    <property type="match status" value="1"/>
</dbReference>
<evidence type="ECO:0000259" key="10">
    <source>
        <dbReference type="Pfam" id="PF01902"/>
    </source>
</evidence>
<evidence type="ECO:0000256" key="1">
    <source>
        <dbReference type="ARBA" id="ARBA00005156"/>
    </source>
</evidence>
<evidence type="ECO:0000313" key="12">
    <source>
        <dbReference type="Proteomes" id="UP000245609"/>
    </source>
</evidence>
<dbReference type="EC" id="6.3.1.14" evidence="2"/>